<evidence type="ECO:0000313" key="3">
    <source>
        <dbReference type="EMBL" id="KAF5404006.1"/>
    </source>
</evidence>
<organism evidence="3 4">
    <name type="scientific">Paragonimus heterotremus</name>
    <dbReference type="NCBI Taxonomy" id="100268"/>
    <lineage>
        <taxon>Eukaryota</taxon>
        <taxon>Metazoa</taxon>
        <taxon>Spiralia</taxon>
        <taxon>Lophotrochozoa</taxon>
        <taxon>Platyhelminthes</taxon>
        <taxon>Trematoda</taxon>
        <taxon>Digenea</taxon>
        <taxon>Plagiorchiida</taxon>
        <taxon>Troglotremata</taxon>
        <taxon>Troglotrematidae</taxon>
        <taxon>Paragonimus</taxon>
    </lineage>
</organism>
<comment type="caution">
    <text evidence="3">The sequence shown here is derived from an EMBL/GenBank/DDBJ whole genome shotgun (WGS) entry which is preliminary data.</text>
</comment>
<evidence type="ECO:0000313" key="4">
    <source>
        <dbReference type="Proteomes" id="UP000748531"/>
    </source>
</evidence>
<dbReference type="PANTHER" id="PTHR21258">
    <property type="entry name" value="DOCKING PROTEIN RELATED"/>
    <property type="match status" value="1"/>
</dbReference>
<gene>
    <name evidence="3" type="ORF">PHET_02433</name>
</gene>
<accession>A0A8J4T1S8</accession>
<dbReference type="SMART" id="SM01244">
    <property type="entry name" value="IRS"/>
    <property type="match status" value="1"/>
</dbReference>
<feature type="region of interest" description="Disordered" evidence="1">
    <location>
        <begin position="468"/>
        <end position="488"/>
    </location>
</feature>
<feature type="region of interest" description="Disordered" evidence="1">
    <location>
        <begin position="501"/>
        <end position="562"/>
    </location>
</feature>
<keyword evidence="4" id="KW-1185">Reference proteome</keyword>
<name>A0A8J4T1S8_9TREM</name>
<protein>
    <submittedName>
        <fullName evidence="3">Docking protein 3</fullName>
    </submittedName>
</protein>
<dbReference type="PANTHER" id="PTHR21258:SF62">
    <property type="entry name" value="INSULIN RECEPTOR SUBSTRATE 1"/>
    <property type="match status" value="1"/>
</dbReference>
<dbReference type="InterPro" id="IPR011993">
    <property type="entry name" value="PH-like_dom_sf"/>
</dbReference>
<reference evidence="3" key="1">
    <citation type="submission" date="2019-05" db="EMBL/GenBank/DDBJ databases">
        <title>Annotation for the trematode Paragonimus heterotremus.</title>
        <authorList>
            <person name="Choi Y.-J."/>
        </authorList>
    </citation>
    <scope>NUCLEOTIDE SEQUENCE</scope>
    <source>
        <strain evidence="3">LC</strain>
    </source>
</reference>
<evidence type="ECO:0000256" key="1">
    <source>
        <dbReference type="SAM" id="MobiDB-lite"/>
    </source>
</evidence>
<feature type="domain" description="IRS-type PTB" evidence="2">
    <location>
        <begin position="164"/>
        <end position="268"/>
    </location>
</feature>
<sequence>REWTSAILILSNDPSEPAVIADLQEAEYESVDLLDAKITIPLKQFRVCRKRSSTAQQRQKAQVSSIRELMKGTRMPVFQVYLGSRILFAKRQLWIGFDNNCHQELWYCALRTIIAQTVGHKRILRMATTRQSTKLNISRPSELDLLASALPTMIDNEIYESTSINDTYSVVIIQTEKSKELGLIGRYLLRVTPVAFALLNPICHSTVHLWPLRFVRKFGVHMKRLYLITGSGCEGGKGLFIFLVQEATSLQNRLLLLTRHIESTAILSRGSQQIPVLPTSPTGEVREFNDTLQSTGYWFQPDSFVKAPLASPLSIGHQEVCNIEQTSLGSRSIQKRMVTPKGTPPVSVTAYDFGHPSSYSTDVSRELRLINSKCYSEGYSQTSADSNNTSCHEEFMMPECSDHVLDSGTQAEQFGKPVEVNTVDYTEEESQSQPVYANAEELTKCIQNGDSEPPSDCLSCERRLSSEESFMTKTSSPDPNSGDGSTRKVSRPWMFAQMFEPIEESDEHVSRSNSDSTVKAREDIHPLVTSSTPGDEDILEDDDLFNEDSQNADTNEKDDEESAILAHANSLSKCRRPVARSATWDGWMNDKFKKQVDIKQITKDVKVQTETDDDSIDSGSDIIIRTAL</sequence>
<dbReference type="PROSITE" id="PS51064">
    <property type="entry name" value="IRS_PTB"/>
    <property type="match status" value="1"/>
</dbReference>
<evidence type="ECO:0000259" key="2">
    <source>
        <dbReference type="PROSITE" id="PS51064"/>
    </source>
</evidence>
<dbReference type="InterPro" id="IPR002404">
    <property type="entry name" value="IRS_PTB"/>
</dbReference>
<feature type="compositionally biased region" description="Acidic residues" evidence="1">
    <location>
        <begin position="534"/>
        <end position="546"/>
    </location>
</feature>
<dbReference type="Gene3D" id="2.30.29.30">
    <property type="entry name" value="Pleckstrin-homology domain (PH domain)/Phosphotyrosine-binding domain (PTB)"/>
    <property type="match status" value="1"/>
</dbReference>
<dbReference type="EMBL" id="LUCH01000934">
    <property type="protein sequence ID" value="KAF5404006.1"/>
    <property type="molecule type" value="Genomic_DNA"/>
</dbReference>
<dbReference type="SUPFAM" id="SSF50729">
    <property type="entry name" value="PH domain-like"/>
    <property type="match status" value="1"/>
</dbReference>
<dbReference type="Proteomes" id="UP000748531">
    <property type="component" value="Unassembled WGS sequence"/>
</dbReference>
<feature type="compositionally biased region" description="Polar residues" evidence="1">
    <location>
        <begin position="471"/>
        <end position="484"/>
    </location>
</feature>
<dbReference type="GO" id="GO:0005737">
    <property type="term" value="C:cytoplasm"/>
    <property type="evidence" value="ECO:0007669"/>
    <property type="project" value="TreeGrafter"/>
</dbReference>
<dbReference type="Pfam" id="PF02174">
    <property type="entry name" value="IRS"/>
    <property type="match status" value="1"/>
</dbReference>
<dbReference type="AlphaFoldDB" id="A0A8J4T1S8"/>
<dbReference type="GO" id="GO:0007169">
    <property type="term" value="P:cell surface receptor protein tyrosine kinase signaling pathway"/>
    <property type="evidence" value="ECO:0007669"/>
    <property type="project" value="TreeGrafter"/>
</dbReference>
<proteinExistence type="predicted"/>
<dbReference type="OrthoDB" id="6238113at2759"/>
<dbReference type="InterPro" id="IPR050996">
    <property type="entry name" value="Docking_Protein_DOK"/>
</dbReference>
<feature type="non-terminal residue" evidence="3">
    <location>
        <position position="628"/>
    </location>
</feature>